<dbReference type="InterPro" id="IPR027417">
    <property type="entry name" value="P-loop_NTPase"/>
</dbReference>
<keyword evidence="1 4" id="KW-0808">Transferase</keyword>
<evidence type="ECO:0000313" key="6">
    <source>
        <dbReference type="Proteomes" id="UP000717585"/>
    </source>
</evidence>
<dbReference type="OrthoDB" id="522106at2759"/>
<name>A0A8J6EAG7_9EUKA</name>
<dbReference type="PRINTS" id="PR00094">
    <property type="entry name" value="ADENYLTKNASE"/>
</dbReference>
<keyword evidence="2" id="KW-0547">Nucleotide-binding</keyword>
<evidence type="ECO:0000256" key="2">
    <source>
        <dbReference type="ARBA" id="ARBA00022741"/>
    </source>
</evidence>
<evidence type="ECO:0000313" key="5">
    <source>
        <dbReference type="EMBL" id="KAG9394675.1"/>
    </source>
</evidence>
<organism evidence="5 6">
    <name type="scientific">Carpediemonas membranifera</name>
    <dbReference type="NCBI Taxonomy" id="201153"/>
    <lineage>
        <taxon>Eukaryota</taxon>
        <taxon>Metamonada</taxon>
        <taxon>Carpediemonas-like organisms</taxon>
        <taxon>Carpediemonas</taxon>
    </lineage>
</organism>
<dbReference type="AlphaFoldDB" id="A0A8J6EAG7"/>
<keyword evidence="3 4" id="KW-0418">Kinase</keyword>
<dbReference type="GO" id="GO:0006139">
    <property type="term" value="P:nucleobase-containing compound metabolic process"/>
    <property type="evidence" value="ECO:0007669"/>
    <property type="project" value="InterPro"/>
</dbReference>
<evidence type="ECO:0000256" key="4">
    <source>
        <dbReference type="RuleBase" id="RU003330"/>
    </source>
</evidence>
<keyword evidence="6" id="KW-1185">Reference proteome</keyword>
<dbReference type="Gene3D" id="1.20.890.10">
    <property type="entry name" value="cAMP-dependent protein kinase regulatory subunit, dimerization-anchoring domain"/>
    <property type="match status" value="1"/>
</dbReference>
<dbReference type="InterPro" id="IPR000850">
    <property type="entry name" value="Adenylat/UMP-CMP_kin"/>
</dbReference>
<dbReference type="Pfam" id="PF00406">
    <property type="entry name" value="ADK"/>
    <property type="match status" value="1"/>
</dbReference>
<comment type="caution">
    <text evidence="5">The sequence shown here is derived from an EMBL/GenBank/DDBJ whole genome shotgun (WGS) entry which is preliminary data.</text>
</comment>
<dbReference type="SUPFAM" id="SSF52540">
    <property type="entry name" value="P-loop containing nucleoside triphosphate hydrolases"/>
    <property type="match status" value="1"/>
</dbReference>
<dbReference type="Gene3D" id="3.40.50.300">
    <property type="entry name" value="P-loop containing nucleotide triphosphate hydrolases"/>
    <property type="match status" value="2"/>
</dbReference>
<evidence type="ECO:0000256" key="3">
    <source>
        <dbReference type="ARBA" id="ARBA00022777"/>
    </source>
</evidence>
<dbReference type="SUPFAM" id="SSF47391">
    <property type="entry name" value="Dimerization-anchoring domain of cAMP-dependent PK regulatory subunit"/>
    <property type="match status" value="1"/>
</dbReference>
<dbReference type="GO" id="GO:0005524">
    <property type="term" value="F:ATP binding"/>
    <property type="evidence" value="ECO:0007669"/>
    <property type="project" value="InterPro"/>
</dbReference>
<dbReference type="CDD" id="cd01428">
    <property type="entry name" value="ADK"/>
    <property type="match status" value="1"/>
</dbReference>
<dbReference type="PANTHER" id="PTHR23359">
    <property type="entry name" value="NUCLEOTIDE KINASE"/>
    <property type="match status" value="1"/>
</dbReference>
<gene>
    <name evidence="5" type="ORF">J8273_3647</name>
</gene>
<reference evidence="5" key="1">
    <citation type="submission" date="2021-05" db="EMBL/GenBank/DDBJ databases">
        <title>A free-living protist that lacks canonical eukaryotic 1 DNA replication and segregation systems.</title>
        <authorList>
            <person name="Salas-Leiva D.E."/>
            <person name="Tromer E.C."/>
            <person name="Curtis B.A."/>
            <person name="Jerlstrom-Hultqvist J."/>
            <person name="Kolisko M."/>
            <person name="Yi Z."/>
            <person name="Salas-Leiva J.S."/>
            <person name="Gallot-Lavallee L."/>
            <person name="Kops G.J.P.L."/>
            <person name="Archibald J.M."/>
            <person name="Simpson A.G.B."/>
            <person name="Roger A.J."/>
        </authorList>
    </citation>
    <scope>NUCLEOTIDE SEQUENCE</scope>
    <source>
        <strain evidence="5">BICM</strain>
    </source>
</reference>
<dbReference type="Proteomes" id="UP000717585">
    <property type="component" value="Unassembled WGS sequence"/>
</dbReference>
<accession>A0A8J6EAG7</accession>
<proteinExistence type="inferred from homology"/>
<sequence>MASEPKQTIKDYLEKANVFQILHTAVKDLTLAHPDDPLQFLSSWFANKNPPRVLIITGEDDSADQIGVDIAQKFNVAPLWLKDIKESAPTATRAELAEKVITKLSAMKEGYVLTGFPQTRSQAFMLQDHGVIPTHVIITQGAQLDAFRPLYPKALCFPADTAAAVAFVGAGQVPDVRPEATHRVFLFGPPGSGVSTVATRLTEEPGIEAALTMQQVLYAEVAACTEAGRKLHPYTKRHINHRGEVDFDVDIATISSRGHDALIAEIAAARLGRTQGWVVHGKWPMNMNQVKLLGKHGATPTRVIMLAVPDEVCIDRLVNRRVDPLRGVMVHPDDPEWDERCLEFIQRPEDELSTVQERMAAYHRWPLLAHVNNTAEIVDGVGSREEVLARVLAVLRRPAIGGGGLV</sequence>
<protein>
    <submittedName>
        <fullName evidence="5">Adenylate kinase/UMP-CMP kinase</fullName>
    </submittedName>
</protein>
<comment type="similarity">
    <text evidence="4">Belongs to the adenylate kinase family.</text>
</comment>
<evidence type="ECO:0000256" key="1">
    <source>
        <dbReference type="ARBA" id="ARBA00022679"/>
    </source>
</evidence>
<dbReference type="EMBL" id="JAHDYR010000013">
    <property type="protein sequence ID" value="KAG9394675.1"/>
    <property type="molecule type" value="Genomic_DNA"/>
</dbReference>
<dbReference type="GO" id="GO:0019205">
    <property type="term" value="F:nucleobase-containing compound kinase activity"/>
    <property type="evidence" value="ECO:0007669"/>
    <property type="project" value="InterPro"/>
</dbReference>